<evidence type="ECO:0000313" key="1">
    <source>
        <dbReference type="EMBL" id="KAA6379268.1"/>
    </source>
</evidence>
<proteinExistence type="predicted"/>
<dbReference type="EMBL" id="SNRW01008595">
    <property type="protein sequence ID" value="KAA6379268.1"/>
    <property type="molecule type" value="Genomic_DNA"/>
</dbReference>
<dbReference type="Proteomes" id="UP000324800">
    <property type="component" value="Unassembled WGS sequence"/>
</dbReference>
<reference evidence="1 2" key="1">
    <citation type="submission" date="2019-03" db="EMBL/GenBank/DDBJ databases">
        <title>Single cell metagenomics reveals metabolic interactions within the superorganism composed of flagellate Streblomastix strix and complex community of Bacteroidetes bacteria on its surface.</title>
        <authorList>
            <person name="Treitli S.C."/>
            <person name="Kolisko M."/>
            <person name="Husnik F."/>
            <person name="Keeling P."/>
            <person name="Hampl V."/>
        </authorList>
    </citation>
    <scope>NUCLEOTIDE SEQUENCE [LARGE SCALE GENOMIC DNA]</scope>
    <source>
        <strain evidence="1">ST1C</strain>
    </source>
</reference>
<accession>A0A5J4V9M9</accession>
<name>A0A5J4V9M9_9EUKA</name>
<evidence type="ECO:0000313" key="2">
    <source>
        <dbReference type="Proteomes" id="UP000324800"/>
    </source>
</evidence>
<sequence length="108" mass="12527">MSVCFFRPNEIAEIRLKFSSVNKAENQASLRLALKQTNAIEIYEVFETNKWKLSPKLAIFEWIERLKKQFPKDTDFLLRHNELKIVGASAHSIRNSATTELAMLDITE</sequence>
<organism evidence="1 2">
    <name type="scientific">Streblomastix strix</name>
    <dbReference type="NCBI Taxonomy" id="222440"/>
    <lineage>
        <taxon>Eukaryota</taxon>
        <taxon>Metamonada</taxon>
        <taxon>Preaxostyla</taxon>
        <taxon>Oxymonadida</taxon>
        <taxon>Streblomastigidae</taxon>
        <taxon>Streblomastix</taxon>
    </lineage>
</organism>
<dbReference type="AlphaFoldDB" id="A0A5J4V9M9"/>
<protein>
    <submittedName>
        <fullName evidence="1">Uncharacterized protein</fullName>
    </submittedName>
</protein>
<comment type="caution">
    <text evidence="1">The sequence shown here is derived from an EMBL/GenBank/DDBJ whole genome shotgun (WGS) entry which is preliminary data.</text>
</comment>
<gene>
    <name evidence="1" type="ORF">EZS28_025203</name>
</gene>